<dbReference type="SUPFAM" id="SSF57667">
    <property type="entry name" value="beta-beta-alpha zinc fingers"/>
    <property type="match status" value="4"/>
</dbReference>
<evidence type="ECO:0000256" key="2">
    <source>
        <dbReference type="ARBA" id="ARBA00006991"/>
    </source>
</evidence>
<dbReference type="InterPro" id="IPR050331">
    <property type="entry name" value="Zinc_finger"/>
</dbReference>
<feature type="region of interest" description="Disordered" evidence="11">
    <location>
        <begin position="90"/>
        <end position="110"/>
    </location>
</feature>
<proteinExistence type="inferred from homology"/>
<evidence type="ECO:0000256" key="11">
    <source>
        <dbReference type="SAM" id="MobiDB-lite"/>
    </source>
</evidence>
<dbReference type="FunFam" id="3.30.160.60:FF:000512">
    <property type="entry name" value="zinc finger protein 197 isoform X1"/>
    <property type="match status" value="1"/>
</dbReference>
<feature type="domain" description="C2H2-type" evidence="12">
    <location>
        <begin position="181"/>
        <end position="208"/>
    </location>
</feature>
<evidence type="ECO:0000256" key="5">
    <source>
        <dbReference type="ARBA" id="ARBA00022771"/>
    </source>
</evidence>
<evidence type="ECO:0000256" key="7">
    <source>
        <dbReference type="ARBA" id="ARBA00023015"/>
    </source>
</evidence>
<dbReference type="FunFam" id="3.30.160.60:FF:000912">
    <property type="entry name" value="Zinc finger protein 660"/>
    <property type="match status" value="1"/>
</dbReference>
<dbReference type="InterPro" id="IPR013087">
    <property type="entry name" value="Znf_C2H2_type"/>
</dbReference>
<keyword evidence="9" id="KW-0539">Nucleus</keyword>
<dbReference type="GO" id="GO:0045596">
    <property type="term" value="P:negative regulation of cell differentiation"/>
    <property type="evidence" value="ECO:0007669"/>
    <property type="project" value="UniProtKB-ARBA"/>
</dbReference>
<evidence type="ECO:0000313" key="13">
    <source>
        <dbReference type="Proteomes" id="UP000189705"/>
    </source>
</evidence>
<keyword evidence="13" id="KW-1185">Reference proteome</keyword>
<dbReference type="RefSeq" id="XP_025050047.1">
    <property type="nucleotide sequence ID" value="XM_025194262.1"/>
</dbReference>
<sequence>MQQGQVELWGCDDEACGKISVSEELLLGGAWLLGRAEEQTPAEGPADLEPSWTSPRSLHDMDPPRPGKEQWHKSPGRLQKWKANVAVNQVPSPVGRESGEGADPRNSPGCREEFVELRDLKSHWKEALHPNQGSGEGLRGKQELTAIHWGTAQPCPEVRKTLDCSSLLALHKVRQSGGKLHICTKCGKSFTRFSNLTRHQLIHTGEKPHQCSECGKRFHLSFYLTKHRLIHTEEKPHQCSECGKSFRQFSDLAQHGLIHTGEKPHRCSQCGKSFTRSSSLTQHWLIHSGEKPHQCSECGKRFNLSSTLIKHKRTHTGEKPHQCLECGKRFTRSSYLTKHQLIHTGARPHCS</sequence>
<dbReference type="PANTHER" id="PTHR16515:SF57">
    <property type="entry name" value="ZINC FINGER PROTEIN 154-LIKE"/>
    <property type="match status" value="1"/>
</dbReference>
<dbReference type="InParanoid" id="A0A3Q0FRY3"/>
<dbReference type="FunFam" id="3.30.160.60:FF:000790">
    <property type="entry name" value="flt3-interacting zinc finger protein 1"/>
    <property type="match status" value="1"/>
</dbReference>
<dbReference type="FunFam" id="3.30.160.60:FF:000690">
    <property type="entry name" value="Zinc finger protein 354C"/>
    <property type="match status" value="1"/>
</dbReference>
<name>A0A3Q0FRY3_ALLSI</name>
<feature type="domain" description="C2H2-type" evidence="12">
    <location>
        <begin position="209"/>
        <end position="236"/>
    </location>
</feature>
<evidence type="ECO:0000256" key="1">
    <source>
        <dbReference type="ARBA" id="ARBA00004123"/>
    </source>
</evidence>
<dbReference type="Proteomes" id="UP000189705">
    <property type="component" value="Unplaced"/>
</dbReference>
<dbReference type="PROSITE" id="PS00028">
    <property type="entry name" value="ZINC_FINGER_C2H2_1"/>
    <property type="match status" value="6"/>
</dbReference>
<dbReference type="PROSITE" id="PS50157">
    <property type="entry name" value="ZINC_FINGER_C2H2_2"/>
    <property type="match status" value="6"/>
</dbReference>
<evidence type="ECO:0000313" key="14">
    <source>
        <dbReference type="RefSeq" id="XP_025050047.1"/>
    </source>
</evidence>
<keyword evidence="6" id="KW-0862">Zinc</keyword>
<evidence type="ECO:0000256" key="6">
    <source>
        <dbReference type="ARBA" id="ARBA00022833"/>
    </source>
</evidence>
<feature type="domain" description="C2H2-type" evidence="12">
    <location>
        <begin position="293"/>
        <end position="320"/>
    </location>
</feature>
<evidence type="ECO:0000256" key="3">
    <source>
        <dbReference type="ARBA" id="ARBA00022723"/>
    </source>
</evidence>
<dbReference type="KEGG" id="asn:106723126"/>
<protein>
    <submittedName>
        <fullName evidence="14">Zinc finger protein 135-like</fullName>
    </submittedName>
</protein>
<feature type="compositionally biased region" description="Basic and acidic residues" evidence="11">
    <location>
        <begin position="57"/>
        <end position="72"/>
    </location>
</feature>
<dbReference type="GO" id="GO:0005634">
    <property type="term" value="C:nucleus"/>
    <property type="evidence" value="ECO:0007669"/>
    <property type="project" value="UniProtKB-SubCell"/>
</dbReference>
<dbReference type="Gene3D" id="3.30.160.60">
    <property type="entry name" value="Classic Zinc Finger"/>
    <property type="match status" value="6"/>
</dbReference>
<evidence type="ECO:0000259" key="12">
    <source>
        <dbReference type="PROSITE" id="PS50157"/>
    </source>
</evidence>
<keyword evidence="4" id="KW-0677">Repeat</keyword>
<dbReference type="InterPro" id="IPR036236">
    <property type="entry name" value="Znf_C2H2_sf"/>
</dbReference>
<keyword evidence="5 10" id="KW-0863">Zinc-finger</keyword>
<feature type="domain" description="C2H2-type" evidence="12">
    <location>
        <begin position="265"/>
        <end position="292"/>
    </location>
</feature>
<organism evidence="13 14">
    <name type="scientific">Alligator sinensis</name>
    <name type="common">Chinese alligator</name>
    <dbReference type="NCBI Taxonomy" id="38654"/>
    <lineage>
        <taxon>Eukaryota</taxon>
        <taxon>Metazoa</taxon>
        <taxon>Chordata</taxon>
        <taxon>Craniata</taxon>
        <taxon>Vertebrata</taxon>
        <taxon>Euteleostomi</taxon>
        <taxon>Archelosauria</taxon>
        <taxon>Archosauria</taxon>
        <taxon>Crocodylia</taxon>
        <taxon>Alligatoridae</taxon>
        <taxon>Alligatorinae</taxon>
        <taxon>Alligator</taxon>
    </lineage>
</organism>
<feature type="domain" description="C2H2-type" evidence="12">
    <location>
        <begin position="321"/>
        <end position="348"/>
    </location>
</feature>
<dbReference type="GO" id="GO:0008270">
    <property type="term" value="F:zinc ion binding"/>
    <property type="evidence" value="ECO:0007669"/>
    <property type="project" value="UniProtKB-KW"/>
</dbReference>
<dbReference type="PANTHER" id="PTHR16515">
    <property type="entry name" value="PR DOMAIN ZINC FINGER PROTEIN"/>
    <property type="match status" value="1"/>
</dbReference>
<evidence type="ECO:0000256" key="10">
    <source>
        <dbReference type="PROSITE-ProRule" id="PRU00042"/>
    </source>
</evidence>
<feature type="domain" description="C2H2-type" evidence="12">
    <location>
        <begin position="237"/>
        <end position="264"/>
    </location>
</feature>
<dbReference type="GO" id="GO:0010468">
    <property type="term" value="P:regulation of gene expression"/>
    <property type="evidence" value="ECO:0007669"/>
    <property type="project" value="TreeGrafter"/>
</dbReference>
<dbReference type="FunFam" id="3.30.160.60:FF:002063">
    <property type="entry name" value="RB associated KRAB zinc finger"/>
    <property type="match status" value="1"/>
</dbReference>
<reference evidence="14" key="1">
    <citation type="submission" date="2025-08" db="UniProtKB">
        <authorList>
            <consortium name="RefSeq"/>
        </authorList>
    </citation>
    <scope>IDENTIFICATION</scope>
</reference>
<evidence type="ECO:0000256" key="4">
    <source>
        <dbReference type="ARBA" id="ARBA00022737"/>
    </source>
</evidence>
<comment type="subcellular location">
    <subcellularLocation>
        <location evidence="1">Nucleus</location>
    </subcellularLocation>
</comment>
<accession>A0A3Q0FRY3</accession>
<dbReference type="SMART" id="SM00355">
    <property type="entry name" value="ZnF_C2H2"/>
    <property type="match status" value="6"/>
</dbReference>
<feature type="region of interest" description="Disordered" evidence="11">
    <location>
        <begin position="36"/>
        <end position="78"/>
    </location>
</feature>
<comment type="similarity">
    <text evidence="2">Belongs to the krueppel C2H2-type zinc-finger protein family.</text>
</comment>
<dbReference type="AlphaFoldDB" id="A0A3Q0FRY3"/>
<dbReference type="Pfam" id="PF00096">
    <property type="entry name" value="zf-C2H2"/>
    <property type="match status" value="5"/>
</dbReference>
<keyword evidence="7" id="KW-0805">Transcription regulation</keyword>
<dbReference type="FunFam" id="3.30.160.60:FF:001498">
    <property type="entry name" value="Zinc finger protein 404"/>
    <property type="match status" value="1"/>
</dbReference>
<dbReference type="GeneID" id="106723126"/>
<keyword evidence="8" id="KW-0804">Transcription</keyword>
<evidence type="ECO:0000256" key="8">
    <source>
        <dbReference type="ARBA" id="ARBA00023163"/>
    </source>
</evidence>
<keyword evidence="3" id="KW-0479">Metal-binding</keyword>
<gene>
    <name evidence="14" type="primary">LOC106723126</name>
</gene>
<evidence type="ECO:0000256" key="9">
    <source>
        <dbReference type="ARBA" id="ARBA00023242"/>
    </source>
</evidence>